<keyword evidence="2" id="KW-0378">Hydrolase</keyword>
<dbReference type="InterPro" id="IPR052708">
    <property type="entry name" value="PxpC"/>
</dbReference>
<comment type="caution">
    <text evidence="5">The sequence shown here is derived from an EMBL/GenBank/DDBJ whole genome shotgun (WGS) entry which is preliminary data.</text>
</comment>
<dbReference type="InterPro" id="IPR029000">
    <property type="entry name" value="Cyclophilin-like_dom_sf"/>
</dbReference>
<dbReference type="PANTHER" id="PTHR43309">
    <property type="entry name" value="5-OXOPROLINASE SUBUNIT C"/>
    <property type="match status" value="1"/>
</dbReference>
<organism evidence="5 6">
    <name type="scientific">Halobacillus andaensis</name>
    <dbReference type="NCBI Taxonomy" id="1176239"/>
    <lineage>
        <taxon>Bacteria</taxon>
        <taxon>Bacillati</taxon>
        <taxon>Bacillota</taxon>
        <taxon>Bacilli</taxon>
        <taxon>Bacillales</taxon>
        <taxon>Bacillaceae</taxon>
        <taxon>Halobacillus</taxon>
    </lineage>
</organism>
<feature type="domain" description="Carboxyltransferase" evidence="4">
    <location>
        <begin position="23"/>
        <end position="314"/>
    </location>
</feature>
<dbReference type="InterPro" id="IPR003778">
    <property type="entry name" value="CT_A_B"/>
</dbReference>
<evidence type="ECO:0000313" key="6">
    <source>
        <dbReference type="Proteomes" id="UP000660110"/>
    </source>
</evidence>
<dbReference type="EMBL" id="BMEL01000004">
    <property type="protein sequence ID" value="GGF30707.1"/>
    <property type="molecule type" value="Genomic_DNA"/>
</dbReference>
<evidence type="ECO:0000256" key="1">
    <source>
        <dbReference type="ARBA" id="ARBA00022741"/>
    </source>
</evidence>
<keyword evidence="1" id="KW-0547">Nucleotide-binding</keyword>
<dbReference type="Gene3D" id="2.40.100.10">
    <property type="entry name" value="Cyclophilin-like"/>
    <property type="match status" value="1"/>
</dbReference>
<dbReference type="NCBIfam" id="TIGR00724">
    <property type="entry name" value="urea_amlyse_rel"/>
    <property type="match status" value="1"/>
</dbReference>
<gene>
    <name evidence="5" type="primary">kipA</name>
    <name evidence="5" type="ORF">GCM10010954_32310</name>
</gene>
<evidence type="ECO:0000256" key="2">
    <source>
        <dbReference type="ARBA" id="ARBA00022801"/>
    </source>
</evidence>
<keyword evidence="3" id="KW-0067">ATP-binding</keyword>
<dbReference type="PANTHER" id="PTHR43309:SF5">
    <property type="entry name" value="5-OXOPROLINASE SUBUNIT C"/>
    <property type="match status" value="1"/>
</dbReference>
<dbReference type="GO" id="GO:0005524">
    <property type="term" value="F:ATP binding"/>
    <property type="evidence" value="ECO:0007669"/>
    <property type="project" value="UniProtKB-KW"/>
</dbReference>
<evidence type="ECO:0000313" key="5">
    <source>
        <dbReference type="EMBL" id="GGF30707.1"/>
    </source>
</evidence>
<sequence>MMKIVKDGLLTSVQDLGRTGYQKYGVIASGSMDTFAHRIANLLVGNEENEATLEVTLLGPVIKFEEEAIISICGGNLSPSIDGEKIKMWKPIFVTKGATLSFGKPQSGCRSYIAIGGGMDIPPVMESRATYMRANIGGYEGRSLEPDDVIQFRQSRPYPRKIQAEKRSYVEMDWAISTDLIPNYSPRPVISLIKGPQYEWFKEDSQQSLFSTPFKVSSQSDRMGFRMEGETLSLKEPRELISEAVSFGSIQVPNDGNPIVLLADRQTTGGYPKIGQVASVDLPVLCQMKPGEHLTFKEMTLAEAQQALLEQEHSIQLLKRSISLKQKEELK</sequence>
<dbReference type="RefSeq" id="WP_188378545.1">
    <property type="nucleotide sequence ID" value="NZ_BMEL01000004.1"/>
</dbReference>
<dbReference type="Pfam" id="PF02626">
    <property type="entry name" value="CT_A_B"/>
    <property type="match status" value="1"/>
</dbReference>
<dbReference type="Proteomes" id="UP000660110">
    <property type="component" value="Unassembled WGS sequence"/>
</dbReference>
<reference evidence="5" key="1">
    <citation type="journal article" date="2014" name="Int. J. Syst. Evol. Microbiol.">
        <title>Complete genome sequence of Corynebacterium casei LMG S-19264T (=DSM 44701T), isolated from a smear-ripened cheese.</title>
        <authorList>
            <consortium name="US DOE Joint Genome Institute (JGI-PGF)"/>
            <person name="Walter F."/>
            <person name="Albersmeier A."/>
            <person name="Kalinowski J."/>
            <person name="Ruckert C."/>
        </authorList>
    </citation>
    <scope>NUCLEOTIDE SEQUENCE</scope>
    <source>
        <strain evidence="5">CGMCC 1.12153</strain>
    </source>
</reference>
<accession>A0A917EXZ8</accession>
<dbReference type="SUPFAM" id="SSF50891">
    <property type="entry name" value="Cyclophilin-like"/>
    <property type="match status" value="1"/>
</dbReference>
<evidence type="ECO:0000256" key="3">
    <source>
        <dbReference type="ARBA" id="ARBA00022840"/>
    </source>
</evidence>
<evidence type="ECO:0000259" key="4">
    <source>
        <dbReference type="SMART" id="SM00797"/>
    </source>
</evidence>
<protein>
    <submittedName>
        <fullName evidence="5">KipI antagonist</fullName>
    </submittedName>
</protein>
<dbReference type="GO" id="GO:0016787">
    <property type="term" value="F:hydrolase activity"/>
    <property type="evidence" value="ECO:0007669"/>
    <property type="project" value="UniProtKB-KW"/>
</dbReference>
<name>A0A917EXZ8_HALAA</name>
<reference evidence="5" key="2">
    <citation type="submission" date="2020-09" db="EMBL/GenBank/DDBJ databases">
        <authorList>
            <person name="Sun Q."/>
            <person name="Zhou Y."/>
        </authorList>
    </citation>
    <scope>NUCLEOTIDE SEQUENCE</scope>
    <source>
        <strain evidence="5">CGMCC 1.12153</strain>
    </source>
</reference>
<keyword evidence="6" id="KW-1185">Reference proteome</keyword>
<dbReference type="SMART" id="SM00797">
    <property type="entry name" value="AHS2"/>
    <property type="match status" value="1"/>
</dbReference>
<dbReference type="AlphaFoldDB" id="A0A917EXZ8"/>
<proteinExistence type="predicted"/>